<feature type="signal peptide" evidence="2">
    <location>
        <begin position="1"/>
        <end position="28"/>
    </location>
</feature>
<sequence>MKSPEFSHLKMHFNTLLTASILVASALATTPEVLPYKLAAKSLNPAYGLTKRQSGYQPSQTFCSGTGTCAEACGKGYETCASTDGDLHCFDPTAKETCCPTGTGDSCSEGYYCTQATDLTVWCCPDGMDLTACAAIYSLTGVLQSVAPSSIASATRSAIPTVLASPTTSDTLSSPVFTTTTTPPVGSHGATKTIGGSNGTFTGSTTATASLPAFTGMAGKMDNWVGGSVLVAAIGMGLLL</sequence>
<comment type="caution">
    <text evidence="3">The sequence shown here is derived from an EMBL/GenBank/DDBJ whole genome shotgun (WGS) entry which is preliminary data.</text>
</comment>
<protein>
    <submittedName>
        <fullName evidence="3">84da71fb-726c-4467-89d4-b518c7fd2d69</fullName>
    </submittedName>
</protein>
<proteinExistence type="predicted"/>
<dbReference type="Proteomes" id="UP000624404">
    <property type="component" value="Unassembled WGS sequence"/>
</dbReference>
<evidence type="ECO:0000256" key="2">
    <source>
        <dbReference type="SAM" id="SignalP"/>
    </source>
</evidence>
<evidence type="ECO:0000256" key="1">
    <source>
        <dbReference type="SAM" id="MobiDB-lite"/>
    </source>
</evidence>
<keyword evidence="4" id="KW-1185">Reference proteome</keyword>
<organism evidence="3 4">
    <name type="scientific">Sclerotinia trifoliorum</name>
    <dbReference type="NCBI Taxonomy" id="28548"/>
    <lineage>
        <taxon>Eukaryota</taxon>
        <taxon>Fungi</taxon>
        <taxon>Dikarya</taxon>
        <taxon>Ascomycota</taxon>
        <taxon>Pezizomycotina</taxon>
        <taxon>Leotiomycetes</taxon>
        <taxon>Helotiales</taxon>
        <taxon>Sclerotiniaceae</taxon>
        <taxon>Sclerotinia</taxon>
    </lineage>
</organism>
<dbReference type="EMBL" id="CAJHIA010000010">
    <property type="protein sequence ID" value="CAD6443327.1"/>
    <property type="molecule type" value="Genomic_DNA"/>
</dbReference>
<reference evidence="3" key="1">
    <citation type="submission" date="2020-10" db="EMBL/GenBank/DDBJ databases">
        <authorList>
            <person name="Kusch S."/>
        </authorList>
    </citation>
    <scope>NUCLEOTIDE SEQUENCE</scope>
    <source>
        <strain evidence="3">SwB9</strain>
    </source>
</reference>
<dbReference type="AlphaFoldDB" id="A0A8H2ZLI9"/>
<gene>
    <name evidence="3" type="ORF">SCLTRI_LOCUS3119</name>
</gene>
<feature type="region of interest" description="Disordered" evidence="1">
    <location>
        <begin position="174"/>
        <end position="193"/>
    </location>
</feature>
<dbReference type="OrthoDB" id="5409186at2759"/>
<keyword evidence="2" id="KW-0732">Signal</keyword>
<feature type="chain" id="PRO_5034308377" evidence="2">
    <location>
        <begin position="29"/>
        <end position="240"/>
    </location>
</feature>
<accession>A0A8H2ZLI9</accession>
<name>A0A8H2ZLI9_9HELO</name>
<evidence type="ECO:0000313" key="4">
    <source>
        <dbReference type="Proteomes" id="UP000624404"/>
    </source>
</evidence>
<evidence type="ECO:0000313" key="3">
    <source>
        <dbReference type="EMBL" id="CAD6443327.1"/>
    </source>
</evidence>